<name>A0A401T4G9_CHIPU</name>
<dbReference type="AlphaFoldDB" id="A0A401T4G9"/>
<protein>
    <submittedName>
        <fullName evidence="1">Uncharacterized protein</fullName>
    </submittedName>
</protein>
<gene>
    <name evidence="1" type="ORF">chiPu_0016004</name>
</gene>
<dbReference type="OMA" id="QKEFILD"/>
<keyword evidence="2" id="KW-1185">Reference proteome</keyword>
<dbReference type="PANTHER" id="PTHR34221">
    <property type="entry name" value="HYPOTHETICAL PROTEIN LOC691189"/>
    <property type="match status" value="1"/>
</dbReference>
<reference evidence="1 2" key="1">
    <citation type="journal article" date="2018" name="Nat. Ecol. Evol.">
        <title>Shark genomes provide insights into elasmobranch evolution and the origin of vertebrates.</title>
        <authorList>
            <person name="Hara Y"/>
            <person name="Yamaguchi K"/>
            <person name="Onimaru K"/>
            <person name="Kadota M"/>
            <person name="Koyanagi M"/>
            <person name="Keeley SD"/>
            <person name="Tatsumi K"/>
            <person name="Tanaka K"/>
            <person name="Motone F"/>
            <person name="Kageyama Y"/>
            <person name="Nozu R"/>
            <person name="Adachi N"/>
            <person name="Nishimura O"/>
            <person name="Nakagawa R"/>
            <person name="Tanegashima C"/>
            <person name="Kiyatake I"/>
            <person name="Matsumoto R"/>
            <person name="Murakumo K"/>
            <person name="Nishida K"/>
            <person name="Terakita A"/>
            <person name="Kuratani S"/>
            <person name="Sato K"/>
            <person name="Hyodo S Kuraku.S."/>
        </authorList>
    </citation>
    <scope>NUCLEOTIDE SEQUENCE [LARGE SCALE GENOMIC DNA]</scope>
</reference>
<evidence type="ECO:0000313" key="1">
    <source>
        <dbReference type="EMBL" id="GCC37500.1"/>
    </source>
</evidence>
<organism evidence="1 2">
    <name type="scientific">Chiloscyllium punctatum</name>
    <name type="common">Brownbanded bambooshark</name>
    <name type="synonym">Hemiscyllium punctatum</name>
    <dbReference type="NCBI Taxonomy" id="137246"/>
    <lineage>
        <taxon>Eukaryota</taxon>
        <taxon>Metazoa</taxon>
        <taxon>Chordata</taxon>
        <taxon>Craniata</taxon>
        <taxon>Vertebrata</taxon>
        <taxon>Chondrichthyes</taxon>
        <taxon>Elasmobranchii</taxon>
        <taxon>Galeomorphii</taxon>
        <taxon>Galeoidea</taxon>
        <taxon>Orectolobiformes</taxon>
        <taxon>Hemiscylliidae</taxon>
        <taxon>Chiloscyllium</taxon>
    </lineage>
</organism>
<dbReference type="OrthoDB" id="9935043at2759"/>
<accession>A0A401T4G9</accession>
<dbReference type="PANTHER" id="PTHR34221:SF2">
    <property type="entry name" value="RIKEN CDNA 1700001P01 GENE"/>
    <property type="match status" value="1"/>
</dbReference>
<dbReference type="Pfam" id="PF15075">
    <property type="entry name" value="SPMAP1-like"/>
    <property type="match status" value="1"/>
</dbReference>
<sequence>MNDNFSCPPGVCCLDLDLFRKERGFILDGVAVASNAAGYGRVNPKRCDVIPPYNAQADPYIKFSFYNNYMRKLLKRTNQDYGGTSSNGWLVDYFYKYGPAQRYLHKRNMYGAGHSYDQIVGHRGFLADLKPIDGYNGRFGFRRNTPGLRLKPSNFGEVTDFPLH</sequence>
<dbReference type="InterPro" id="IPR028027">
    <property type="entry name" value="SPMAP1"/>
</dbReference>
<comment type="caution">
    <text evidence="1">The sequence shown here is derived from an EMBL/GenBank/DDBJ whole genome shotgun (WGS) entry which is preliminary data.</text>
</comment>
<dbReference type="EMBL" id="BEZZ01001010">
    <property type="protein sequence ID" value="GCC37500.1"/>
    <property type="molecule type" value="Genomic_DNA"/>
</dbReference>
<evidence type="ECO:0000313" key="2">
    <source>
        <dbReference type="Proteomes" id="UP000287033"/>
    </source>
</evidence>
<dbReference type="Proteomes" id="UP000287033">
    <property type="component" value="Unassembled WGS sequence"/>
</dbReference>
<proteinExistence type="predicted"/>